<dbReference type="InterPro" id="IPR051794">
    <property type="entry name" value="PG_Endopeptidase_C40"/>
</dbReference>
<dbReference type="SUPFAM" id="SSF54001">
    <property type="entry name" value="Cysteine proteinases"/>
    <property type="match status" value="1"/>
</dbReference>
<evidence type="ECO:0000313" key="6">
    <source>
        <dbReference type="EMBL" id="GAA3836329.1"/>
    </source>
</evidence>
<keyword evidence="4" id="KW-0788">Thiol protease</keyword>
<comment type="caution">
    <text evidence="6">The sequence shown here is derived from an EMBL/GenBank/DDBJ whole genome shotgun (WGS) entry which is preliminary data.</text>
</comment>
<accession>A0ABP7J731</accession>
<comment type="similarity">
    <text evidence="1">Belongs to the peptidase C40 family.</text>
</comment>
<keyword evidence="3" id="KW-0378">Hydrolase</keyword>
<reference evidence="7" key="1">
    <citation type="journal article" date="2019" name="Int. J. Syst. Evol. Microbiol.">
        <title>The Global Catalogue of Microorganisms (GCM) 10K type strain sequencing project: providing services to taxonomists for standard genome sequencing and annotation.</title>
        <authorList>
            <consortium name="The Broad Institute Genomics Platform"/>
            <consortium name="The Broad Institute Genome Sequencing Center for Infectious Disease"/>
            <person name="Wu L."/>
            <person name="Ma J."/>
        </authorList>
    </citation>
    <scope>NUCLEOTIDE SEQUENCE [LARGE SCALE GENOMIC DNA]</scope>
    <source>
        <strain evidence="7">JCM 16908</strain>
    </source>
</reference>
<dbReference type="Proteomes" id="UP001500888">
    <property type="component" value="Unassembled WGS sequence"/>
</dbReference>
<protein>
    <recommendedName>
        <fullName evidence="5">NlpC/P60 domain-containing protein</fullName>
    </recommendedName>
</protein>
<evidence type="ECO:0000313" key="7">
    <source>
        <dbReference type="Proteomes" id="UP001500888"/>
    </source>
</evidence>
<dbReference type="Gene3D" id="3.90.1720.10">
    <property type="entry name" value="endopeptidase domain like (from Nostoc punctiforme)"/>
    <property type="match status" value="1"/>
</dbReference>
<feature type="domain" description="NlpC/P60" evidence="5">
    <location>
        <begin position="31"/>
        <end position="187"/>
    </location>
</feature>
<keyword evidence="2" id="KW-0645">Protease</keyword>
<evidence type="ECO:0000259" key="5">
    <source>
        <dbReference type="PROSITE" id="PS51935"/>
    </source>
</evidence>
<dbReference type="RefSeq" id="WP_344949943.1">
    <property type="nucleotide sequence ID" value="NZ_BAAAZR010000038.1"/>
</dbReference>
<dbReference type="PANTHER" id="PTHR47359:SF3">
    <property type="entry name" value="NLP_P60 DOMAIN-CONTAINING PROTEIN-RELATED"/>
    <property type="match status" value="1"/>
</dbReference>
<name>A0ABP7J731_9ACTN</name>
<evidence type="ECO:0000256" key="2">
    <source>
        <dbReference type="ARBA" id="ARBA00022670"/>
    </source>
</evidence>
<dbReference type="InterPro" id="IPR000064">
    <property type="entry name" value="NLP_P60_dom"/>
</dbReference>
<evidence type="ECO:0000256" key="3">
    <source>
        <dbReference type="ARBA" id="ARBA00022801"/>
    </source>
</evidence>
<dbReference type="Pfam" id="PF00877">
    <property type="entry name" value="NLPC_P60"/>
    <property type="match status" value="1"/>
</dbReference>
<dbReference type="PROSITE" id="PS51935">
    <property type="entry name" value="NLPC_P60"/>
    <property type="match status" value="1"/>
</dbReference>
<keyword evidence="7" id="KW-1185">Reference proteome</keyword>
<evidence type="ECO:0000256" key="4">
    <source>
        <dbReference type="ARBA" id="ARBA00022807"/>
    </source>
</evidence>
<evidence type="ECO:0000256" key="1">
    <source>
        <dbReference type="ARBA" id="ARBA00007074"/>
    </source>
</evidence>
<proteinExistence type="inferred from homology"/>
<dbReference type="PANTHER" id="PTHR47359">
    <property type="entry name" value="PEPTIDOGLYCAN DL-ENDOPEPTIDASE CWLO"/>
    <property type="match status" value="1"/>
</dbReference>
<dbReference type="EMBL" id="BAAAZR010000038">
    <property type="protein sequence ID" value="GAA3836329.1"/>
    <property type="molecule type" value="Genomic_DNA"/>
</dbReference>
<dbReference type="InterPro" id="IPR038765">
    <property type="entry name" value="Papain-like_cys_pep_sf"/>
</dbReference>
<sequence length="187" mass="19806">MARAVRLAVTAGVLVLAAGSAPLVGGELNRVVAIARAIESGQKQARWPGGAIPYVWGGGHAKKAGPSLGTCKGYHGSIKPCPAATTQGLDCSGLARWVYQLAYEDDVLGGGNTDDHVRRLRKVTPAAARPGDLVFYGKIRKRTVKTHHVGIFIGGGRMINALRTGTTIRTDRVTLLPDLAGYYRYEG</sequence>
<organism evidence="6 7">
    <name type="scientific">Sphaerisporangium flaviroseum</name>
    <dbReference type="NCBI Taxonomy" id="509199"/>
    <lineage>
        <taxon>Bacteria</taxon>
        <taxon>Bacillati</taxon>
        <taxon>Actinomycetota</taxon>
        <taxon>Actinomycetes</taxon>
        <taxon>Streptosporangiales</taxon>
        <taxon>Streptosporangiaceae</taxon>
        <taxon>Sphaerisporangium</taxon>
    </lineage>
</organism>
<gene>
    <name evidence="6" type="ORF">GCM10022226_67780</name>
</gene>